<dbReference type="PROSITE" id="PS50865">
    <property type="entry name" value="ZF_MYND_2"/>
    <property type="match status" value="1"/>
</dbReference>
<keyword evidence="2 4" id="KW-0863">Zinc-finger</keyword>
<keyword evidence="8" id="KW-1185">Reference proteome</keyword>
<sequence>MSPPNQQETAAKPGPALSKREARDIEARFISSLRLEPAALCVLGLANCCDKIFHAAPGTRSNKVVRAAIQFLARDRTLQEHIAMIESMTECRCDLKDPFTASLHGSVSDIDPFNFTVLELCFAIMGALDPRPKDAQISNDPGKDLDQVVLRMTDWLELMEDEDQLGPLPSDWDLPPELRAPEPEPEPEAEPDEQHWPGGPEEVFPSSQGVKKTLENLLHWTAVPCGGSGIFLLISRMSDYALSFAEEIPRSPIAIPCALVHLEQALDRFEAKAPPNTFRLAIAAVTHFLHQMPKAYFMLLLTDFRDIFLGVAIRVQPALAQMPGSEAALAKAWWASVRIGLDAGPAFPWDKFGRHKPVTSEVVSSVQLYRMMRIHRAENRCAKPDCQNTAEPRKTMMFCRRCALACYCDTTCQKQGWSKGAAPHKRLCNEVDALRQALGLEKDSAWKEVLTRRAEDIATQPEKIFAELFESKKVDEARSQSIAHLLIQHDAAMPRSSFKYESST</sequence>
<evidence type="ECO:0000256" key="5">
    <source>
        <dbReference type="SAM" id="MobiDB-lite"/>
    </source>
</evidence>
<dbReference type="SUPFAM" id="SSF144232">
    <property type="entry name" value="HIT/MYND zinc finger-like"/>
    <property type="match status" value="1"/>
</dbReference>
<dbReference type="InterPro" id="IPR002893">
    <property type="entry name" value="Znf_MYND"/>
</dbReference>
<evidence type="ECO:0000256" key="1">
    <source>
        <dbReference type="ARBA" id="ARBA00022723"/>
    </source>
</evidence>
<evidence type="ECO:0000259" key="6">
    <source>
        <dbReference type="PROSITE" id="PS50865"/>
    </source>
</evidence>
<organism evidence="7 8">
    <name type="scientific">Mycena sanguinolenta</name>
    <dbReference type="NCBI Taxonomy" id="230812"/>
    <lineage>
        <taxon>Eukaryota</taxon>
        <taxon>Fungi</taxon>
        <taxon>Dikarya</taxon>
        <taxon>Basidiomycota</taxon>
        <taxon>Agaricomycotina</taxon>
        <taxon>Agaricomycetes</taxon>
        <taxon>Agaricomycetidae</taxon>
        <taxon>Agaricales</taxon>
        <taxon>Marasmiineae</taxon>
        <taxon>Mycenaceae</taxon>
        <taxon>Mycena</taxon>
    </lineage>
</organism>
<evidence type="ECO:0000313" key="8">
    <source>
        <dbReference type="Proteomes" id="UP000623467"/>
    </source>
</evidence>
<evidence type="ECO:0000256" key="3">
    <source>
        <dbReference type="ARBA" id="ARBA00022833"/>
    </source>
</evidence>
<name>A0A8H6XWS7_9AGAR</name>
<gene>
    <name evidence="7" type="ORF">MSAN_01769300</name>
</gene>
<dbReference type="OrthoDB" id="265717at2759"/>
<dbReference type="GO" id="GO:0008270">
    <property type="term" value="F:zinc ion binding"/>
    <property type="evidence" value="ECO:0007669"/>
    <property type="project" value="UniProtKB-KW"/>
</dbReference>
<keyword evidence="1" id="KW-0479">Metal-binding</keyword>
<feature type="region of interest" description="Disordered" evidence="5">
    <location>
        <begin position="164"/>
        <end position="205"/>
    </location>
</feature>
<accession>A0A8H6XWS7</accession>
<dbReference type="Gene3D" id="6.10.140.2220">
    <property type="match status" value="1"/>
</dbReference>
<proteinExistence type="predicted"/>
<evidence type="ECO:0000256" key="2">
    <source>
        <dbReference type="ARBA" id="ARBA00022771"/>
    </source>
</evidence>
<comment type="caution">
    <text evidence="7">The sequence shown here is derived from an EMBL/GenBank/DDBJ whole genome shotgun (WGS) entry which is preliminary data.</text>
</comment>
<reference evidence="7" key="1">
    <citation type="submission" date="2020-05" db="EMBL/GenBank/DDBJ databases">
        <title>Mycena genomes resolve the evolution of fungal bioluminescence.</title>
        <authorList>
            <person name="Tsai I.J."/>
        </authorList>
    </citation>
    <scope>NUCLEOTIDE SEQUENCE</scope>
    <source>
        <strain evidence="7">160909Yilan</strain>
    </source>
</reference>
<feature type="domain" description="MYND-type" evidence="6">
    <location>
        <begin position="383"/>
        <end position="428"/>
    </location>
</feature>
<dbReference type="Proteomes" id="UP000623467">
    <property type="component" value="Unassembled WGS sequence"/>
</dbReference>
<dbReference type="AlphaFoldDB" id="A0A8H6XWS7"/>
<keyword evidence="3" id="KW-0862">Zinc</keyword>
<protein>
    <submittedName>
        <fullName evidence="7">MYND-type domain-containing protein</fullName>
    </submittedName>
</protein>
<dbReference type="EMBL" id="JACAZH010000017">
    <property type="protein sequence ID" value="KAF7348164.1"/>
    <property type="molecule type" value="Genomic_DNA"/>
</dbReference>
<evidence type="ECO:0000313" key="7">
    <source>
        <dbReference type="EMBL" id="KAF7348164.1"/>
    </source>
</evidence>
<evidence type="ECO:0000256" key="4">
    <source>
        <dbReference type="PROSITE-ProRule" id="PRU00134"/>
    </source>
</evidence>